<organism evidence="3 4">
    <name type="scientific">Agromyces terreus</name>
    <dbReference type="NCBI Taxonomy" id="424795"/>
    <lineage>
        <taxon>Bacteria</taxon>
        <taxon>Bacillati</taxon>
        <taxon>Actinomycetota</taxon>
        <taxon>Actinomycetes</taxon>
        <taxon>Micrococcales</taxon>
        <taxon>Microbacteriaceae</taxon>
        <taxon>Agromyces</taxon>
    </lineage>
</organism>
<name>A0A9X2KB74_9MICO</name>
<dbReference type="InterPro" id="IPR008579">
    <property type="entry name" value="UGlyAH_Cupin_dom"/>
</dbReference>
<feature type="region of interest" description="Disordered" evidence="1">
    <location>
        <begin position="16"/>
        <end position="40"/>
    </location>
</feature>
<dbReference type="Proteomes" id="UP001139722">
    <property type="component" value="Unassembled WGS sequence"/>
</dbReference>
<dbReference type="InterPro" id="IPR011051">
    <property type="entry name" value="RmlC_Cupin_sf"/>
</dbReference>
<proteinExistence type="predicted"/>
<evidence type="ECO:0000259" key="2">
    <source>
        <dbReference type="Pfam" id="PF05899"/>
    </source>
</evidence>
<accession>A0A9X2KB74</accession>
<gene>
    <name evidence="3" type="ORF">BJ978_000541</name>
</gene>
<evidence type="ECO:0000313" key="3">
    <source>
        <dbReference type="EMBL" id="MCP2369865.1"/>
    </source>
</evidence>
<dbReference type="EMBL" id="JAMZDY010000001">
    <property type="protein sequence ID" value="MCP2369865.1"/>
    <property type="molecule type" value="Genomic_DNA"/>
</dbReference>
<keyword evidence="4" id="KW-1185">Reference proteome</keyword>
<dbReference type="PANTHER" id="PTHR40943">
    <property type="entry name" value="CYTOPLASMIC PROTEIN-RELATED"/>
    <property type="match status" value="1"/>
</dbReference>
<evidence type="ECO:0000313" key="4">
    <source>
        <dbReference type="Proteomes" id="UP001139722"/>
    </source>
</evidence>
<evidence type="ECO:0000256" key="1">
    <source>
        <dbReference type="SAM" id="MobiDB-lite"/>
    </source>
</evidence>
<reference evidence="3" key="1">
    <citation type="submission" date="2022-06" db="EMBL/GenBank/DDBJ databases">
        <title>Sequencing the genomes of 1000 actinobacteria strains.</title>
        <authorList>
            <person name="Klenk H.-P."/>
        </authorList>
    </citation>
    <scope>NUCLEOTIDE SEQUENCE</scope>
    <source>
        <strain evidence="3">DSM 22016</strain>
    </source>
</reference>
<dbReference type="RefSeq" id="WP_232057688.1">
    <property type="nucleotide sequence ID" value="NZ_BAAANU010000045.1"/>
</dbReference>
<dbReference type="InterPro" id="IPR014710">
    <property type="entry name" value="RmlC-like_jellyroll"/>
</dbReference>
<dbReference type="SUPFAM" id="SSF51182">
    <property type="entry name" value="RmlC-like cupins"/>
    <property type="match status" value="1"/>
</dbReference>
<dbReference type="Pfam" id="PF05899">
    <property type="entry name" value="Cupin_3"/>
    <property type="match status" value="1"/>
</dbReference>
<protein>
    <recommendedName>
        <fullName evidence="2">(S)-ureidoglycine aminohydrolase cupin domain-containing protein</fullName>
    </recommendedName>
</protein>
<dbReference type="Gene3D" id="2.60.120.10">
    <property type="entry name" value="Jelly Rolls"/>
    <property type="match status" value="1"/>
</dbReference>
<dbReference type="PANTHER" id="PTHR40943:SF1">
    <property type="entry name" value="CYTOPLASMIC PROTEIN"/>
    <property type="match status" value="1"/>
</dbReference>
<sequence>MSGLARLEPGSMTDAAGLALEPEPVPAEQAVSGGPTTAYTALDEPAAADGVGEIGVWEMTPGVMRDIEVDEVFVVLAGDATVEFEEPRLDPIELRPGSVVRLTAGMQTVWTVRATLRKIFISR</sequence>
<feature type="domain" description="(S)-ureidoglycine aminohydrolase cupin" evidence="2">
    <location>
        <begin position="47"/>
        <end position="120"/>
    </location>
</feature>
<dbReference type="AlphaFoldDB" id="A0A9X2KB74"/>
<comment type="caution">
    <text evidence="3">The sequence shown here is derived from an EMBL/GenBank/DDBJ whole genome shotgun (WGS) entry which is preliminary data.</text>
</comment>